<keyword evidence="14" id="KW-0961">Cell wall biogenesis/degradation</keyword>
<evidence type="ECO:0000256" key="6">
    <source>
        <dbReference type="ARBA" id="ARBA00022670"/>
    </source>
</evidence>
<dbReference type="AlphaFoldDB" id="A0A2M8KDT6"/>
<keyword evidence="9" id="KW-0378">Hydrolase</keyword>
<dbReference type="GO" id="GO:0008955">
    <property type="term" value="F:peptidoglycan glycosyltransferase activity"/>
    <property type="evidence" value="ECO:0007669"/>
    <property type="project" value="UniProtKB-EC"/>
</dbReference>
<dbReference type="GO" id="GO:0008658">
    <property type="term" value="F:penicillin binding"/>
    <property type="evidence" value="ECO:0007669"/>
    <property type="project" value="InterPro"/>
</dbReference>
<dbReference type="Gene3D" id="3.40.710.10">
    <property type="entry name" value="DD-peptidase/beta-lactamase superfamily"/>
    <property type="match status" value="1"/>
</dbReference>
<dbReference type="InterPro" id="IPR050396">
    <property type="entry name" value="Glycosyltr_51/Transpeptidase"/>
</dbReference>
<reference evidence="21" key="1">
    <citation type="submission" date="2017-09" db="EMBL/GenBank/DDBJ databases">
        <title>Depth-based differentiation of microbial function through sediment-hosted aquifers and enrichment of novel symbionts in the deep terrestrial subsurface.</title>
        <authorList>
            <person name="Probst A.J."/>
            <person name="Ladd B."/>
            <person name="Jarett J.K."/>
            <person name="Geller-Mcgrath D.E."/>
            <person name="Sieber C.M.K."/>
            <person name="Emerson J.B."/>
            <person name="Anantharaman K."/>
            <person name="Thomas B.C."/>
            <person name="Malmstrom R."/>
            <person name="Stieglmeier M."/>
            <person name="Klingl A."/>
            <person name="Woyke T."/>
            <person name="Ryan C.M."/>
            <person name="Banfield J.F."/>
        </authorList>
    </citation>
    <scope>NUCLEOTIDE SEQUENCE [LARGE SCALE GENOMIC DNA]</scope>
</reference>
<evidence type="ECO:0000256" key="17">
    <source>
        <dbReference type="SAM" id="Phobius"/>
    </source>
</evidence>
<dbReference type="Pfam" id="PF00905">
    <property type="entry name" value="Transpeptidase"/>
    <property type="match status" value="1"/>
</dbReference>
<comment type="catalytic activity">
    <reaction evidence="15">
        <text>Preferential cleavage: (Ac)2-L-Lys-D-Ala-|-D-Ala. Also transpeptidation of peptidyl-alanyl moieties that are N-acyl substituents of D-alanine.</text>
        <dbReference type="EC" id="3.4.16.4"/>
    </reaction>
</comment>
<name>A0A2M8KDT6_9BACT</name>
<keyword evidence="10" id="KW-0133">Cell shape</keyword>
<comment type="similarity">
    <text evidence="2">In the C-terminal section; belongs to the transpeptidase family.</text>
</comment>
<dbReference type="GO" id="GO:0009002">
    <property type="term" value="F:serine-type D-Ala-D-Ala carboxypeptidase activity"/>
    <property type="evidence" value="ECO:0007669"/>
    <property type="project" value="UniProtKB-EC"/>
</dbReference>
<dbReference type="InterPro" id="IPR012338">
    <property type="entry name" value="Beta-lactam/transpept-like"/>
</dbReference>
<keyword evidence="13" id="KW-0511">Multifunctional enzyme</keyword>
<dbReference type="EMBL" id="PFDW01000058">
    <property type="protein sequence ID" value="PJE58075.1"/>
    <property type="molecule type" value="Genomic_DNA"/>
</dbReference>
<evidence type="ECO:0000259" key="18">
    <source>
        <dbReference type="Pfam" id="PF00905"/>
    </source>
</evidence>
<protein>
    <submittedName>
        <fullName evidence="20">Penicillin-binding protein</fullName>
    </submittedName>
</protein>
<dbReference type="PANTHER" id="PTHR32282">
    <property type="entry name" value="BINDING PROTEIN TRANSPEPTIDASE, PUTATIVE-RELATED"/>
    <property type="match status" value="1"/>
</dbReference>
<dbReference type="GO" id="GO:0006508">
    <property type="term" value="P:proteolysis"/>
    <property type="evidence" value="ECO:0007669"/>
    <property type="project" value="UniProtKB-KW"/>
</dbReference>
<organism evidence="20 21">
    <name type="scientific">Candidatus Portnoybacteria bacterium CG10_big_fil_rev_8_21_14_0_10_36_7</name>
    <dbReference type="NCBI Taxonomy" id="1974812"/>
    <lineage>
        <taxon>Bacteria</taxon>
        <taxon>Candidatus Portnoyibacteriota</taxon>
    </lineage>
</organism>
<evidence type="ECO:0000256" key="2">
    <source>
        <dbReference type="ARBA" id="ARBA00007090"/>
    </source>
</evidence>
<keyword evidence="4" id="KW-1003">Cell membrane</keyword>
<evidence type="ECO:0000256" key="9">
    <source>
        <dbReference type="ARBA" id="ARBA00022801"/>
    </source>
</evidence>
<evidence type="ECO:0000256" key="10">
    <source>
        <dbReference type="ARBA" id="ARBA00022960"/>
    </source>
</evidence>
<comment type="catalytic activity">
    <reaction evidence="16">
        <text>[GlcNAc-(1-&gt;4)-Mur2Ac(oyl-L-Ala-gamma-D-Glu-L-Lys-D-Ala-D-Ala)](n)-di-trans,octa-cis-undecaprenyl diphosphate + beta-D-GlcNAc-(1-&gt;4)-Mur2Ac(oyl-L-Ala-gamma-D-Glu-L-Lys-D-Ala-D-Ala)-di-trans,octa-cis-undecaprenyl diphosphate = [GlcNAc-(1-&gt;4)-Mur2Ac(oyl-L-Ala-gamma-D-Glu-L-Lys-D-Ala-D-Ala)](n+1)-di-trans,octa-cis-undecaprenyl diphosphate + di-trans,octa-cis-undecaprenyl diphosphate + H(+)</text>
        <dbReference type="Rhea" id="RHEA:23708"/>
        <dbReference type="Rhea" id="RHEA-COMP:9602"/>
        <dbReference type="Rhea" id="RHEA-COMP:9603"/>
        <dbReference type="ChEBI" id="CHEBI:15378"/>
        <dbReference type="ChEBI" id="CHEBI:58405"/>
        <dbReference type="ChEBI" id="CHEBI:60033"/>
        <dbReference type="ChEBI" id="CHEBI:78435"/>
        <dbReference type="EC" id="2.4.99.28"/>
    </reaction>
</comment>
<dbReference type="InterPro" id="IPR036950">
    <property type="entry name" value="PBP_transglycosylase"/>
</dbReference>
<feature type="domain" description="Glycosyl transferase family 51" evidence="19">
    <location>
        <begin position="64"/>
        <end position="239"/>
    </location>
</feature>
<dbReference type="SUPFAM" id="SSF56601">
    <property type="entry name" value="beta-lactamase/transpeptidase-like"/>
    <property type="match status" value="1"/>
</dbReference>
<accession>A0A2M8KDT6</accession>
<dbReference type="InterPro" id="IPR001460">
    <property type="entry name" value="PCN-bd_Tpept"/>
</dbReference>
<dbReference type="Gene3D" id="1.10.3810.10">
    <property type="entry name" value="Biosynthetic peptidoglycan transglycosylase-like"/>
    <property type="match status" value="1"/>
</dbReference>
<dbReference type="InterPro" id="IPR023346">
    <property type="entry name" value="Lysozyme-like_dom_sf"/>
</dbReference>
<dbReference type="Pfam" id="PF00912">
    <property type="entry name" value="Transgly"/>
    <property type="match status" value="1"/>
</dbReference>
<keyword evidence="12 17" id="KW-0472">Membrane</keyword>
<evidence type="ECO:0000256" key="16">
    <source>
        <dbReference type="ARBA" id="ARBA00049902"/>
    </source>
</evidence>
<dbReference type="SUPFAM" id="SSF53955">
    <property type="entry name" value="Lysozyme-like"/>
    <property type="match status" value="1"/>
</dbReference>
<gene>
    <name evidence="20" type="ORF">COU81_02700</name>
</gene>
<evidence type="ECO:0000259" key="19">
    <source>
        <dbReference type="Pfam" id="PF00912"/>
    </source>
</evidence>
<evidence type="ECO:0000256" key="3">
    <source>
        <dbReference type="ARBA" id="ARBA00007739"/>
    </source>
</evidence>
<feature type="transmembrane region" description="Helical" evidence="17">
    <location>
        <begin position="20"/>
        <end position="38"/>
    </location>
</feature>
<dbReference type="GO" id="GO:0009252">
    <property type="term" value="P:peptidoglycan biosynthetic process"/>
    <property type="evidence" value="ECO:0007669"/>
    <property type="project" value="UniProtKB-KW"/>
</dbReference>
<keyword evidence="11" id="KW-0573">Peptidoglycan synthesis</keyword>
<evidence type="ECO:0000256" key="4">
    <source>
        <dbReference type="ARBA" id="ARBA00022475"/>
    </source>
</evidence>
<dbReference type="FunFam" id="1.10.3810.10:FF:000001">
    <property type="entry name" value="Penicillin-binding protein 1A"/>
    <property type="match status" value="1"/>
</dbReference>
<evidence type="ECO:0000256" key="1">
    <source>
        <dbReference type="ARBA" id="ARBA00004236"/>
    </source>
</evidence>
<keyword evidence="7" id="KW-0328">Glycosyltransferase</keyword>
<evidence type="ECO:0000256" key="14">
    <source>
        <dbReference type="ARBA" id="ARBA00023316"/>
    </source>
</evidence>
<sequence>MTKQTKKFKKKLKFFRKTKYLKFMLIGFLFFIPFYIFILKDLPSPTRLTSSKIPQSTQIFDRNGTLLYAIYAQKNQTFIPLSSIPEHVQKATIAIEDKDFYRHGPIDLRGITRSVYSIIFHRQLQGGSTLTQQLVKNSLLTPERTILRKIKEVILSFATELLYPKDKILEMYLNQIPYGGTSYGVEAAAQTYFGKHAKNLTLSEAALLAGLPEAPTTFSPFGSHPELAKKRQEDALKKMYEQKYIKKDVMEKAIKEPLSYQKISSRIKAPHFVLYVKDLLSKKYGEQIVEQGGLKVTTSLDLLTQEMTQASVSAEVDQLKNSNVGNGAAVVTNPATGEILAMVGSHDYFDTENDGNVNVAIAHRQPGSSIKPINYATGLIKGYSAATPFIDQRTCFPNPGHPDYCPVNYDGKWHGIVQMRFALANSINIPAVKMLKINGIEDMIATASAMGITTFTDPRRYGLSLTLGGGEVTMLDMATAYGVFANGGYKISLHPILKVIDNKGKILEEYKAPASPIFGKKVLPEGVAFIIS</sequence>
<comment type="subcellular location">
    <subcellularLocation>
        <location evidence="1">Cell membrane</location>
    </subcellularLocation>
</comment>
<dbReference type="PANTHER" id="PTHR32282:SF11">
    <property type="entry name" value="PENICILLIN-BINDING PROTEIN 1B"/>
    <property type="match status" value="1"/>
</dbReference>
<dbReference type="GO" id="GO:0071555">
    <property type="term" value="P:cell wall organization"/>
    <property type="evidence" value="ECO:0007669"/>
    <property type="project" value="UniProtKB-KW"/>
</dbReference>
<evidence type="ECO:0000313" key="20">
    <source>
        <dbReference type="EMBL" id="PJE58075.1"/>
    </source>
</evidence>
<proteinExistence type="inferred from homology"/>
<evidence type="ECO:0000256" key="11">
    <source>
        <dbReference type="ARBA" id="ARBA00022984"/>
    </source>
</evidence>
<dbReference type="InterPro" id="IPR001264">
    <property type="entry name" value="Glyco_trans_51"/>
</dbReference>
<dbReference type="GO" id="GO:0030288">
    <property type="term" value="C:outer membrane-bounded periplasmic space"/>
    <property type="evidence" value="ECO:0007669"/>
    <property type="project" value="TreeGrafter"/>
</dbReference>
<keyword evidence="8" id="KW-0808">Transferase</keyword>
<dbReference type="GO" id="GO:0008360">
    <property type="term" value="P:regulation of cell shape"/>
    <property type="evidence" value="ECO:0007669"/>
    <property type="project" value="UniProtKB-KW"/>
</dbReference>
<feature type="domain" description="Penicillin-binding protein transpeptidase" evidence="18">
    <location>
        <begin position="327"/>
        <end position="501"/>
    </location>
</feature>
<comment type="caution">
    <text evidence="20">The sequence shown here is derived from an EMBL/GenBank/DDBJ whole genome shotgun (WGS) entry which is preliminary data.</text>
</comment>
<evidence type="ECO:0000256" key="5">
    <source>
        <dbReference type="ARBA" id="ARBA00022645"/>
    </source>
</evidence>
<evidence type="ECO:0000313" key="21">
    <source>
        <dbReference type="Proteomes" id="UP000231450"/>
    </source>
</evidence>
<comment type="similarity">
    <text evidence="3">In the N-terminal section; belongs to the glycosyltransferase 51 family.</text>
</comment>
<feature type="non-terminal residue" evidence="20">
    <location>
        <position position="532"/>
    </location>
</feature>
<evidence type="ECO:0000256" key="12">
    <source>
        <dbReference type="ARBA" id="ARBA00023136"/>
    </source>
</evidence>
<dbReference type="GO" id="GO:0005886">
    <property type="term" value="C:plasma membrane"/>
    <property type="evidence" value="ECO:0007669"/>
    <property type="project" value="UniProtKB-SubCell"/>
</dbReference>
<keyword evidence="17" id="KW-0812">Transmembrane</keyword>
<keyword evidence="6" id="KW-0645">Protease</keyword>
<evidence type="ECO:0000256" key="15">
    <source>
        <dbReference type="ARBA" id="ARBA00034000"/>
    </source>
</evidence>
<keyword evidence="17" id="KW-1133">Transmembrane helix</keyword>
<dbReference type="Proteomes" id="UP000231450">
    <property type="component" value="Unassembled WGS sequence"/>
</dbReference>
<evidence type="ECO:0000256" key="13">
    <source>
        <dbReference type="ARBA" id="ARBA00023268"/>
    </source>
</evidence>
<evidence type="ECO:0000256" key="7">
    <source>
        <dbReference type="ARBA" id="ARBA00022676"/>
    </source>
</evidence>
<evidence type="ECO:0000256" key="8">
    <source>
        <dbReference type="ARBA" id="ARBA00022679"/>
    </source>
</evidence>
<keyword evidence="5" id="KW-0121">Carboxypeptidase</keyword>